<sequence>MSRIAIHSDQAPKAIGPYSQAVHMGELVFLTGQIALHPEKMELAQGIEAQTIQVLENLQAVAKAAGGSFSDVGKLTIYLTDLSHFGVVNEIMSRYFEAPFPARATVGVSALALNALVAIDAILVLPQKTG</sequence>
<dbReference type="Pfam" id="PF01042">
    <property type="entry name" value="Ribonuc_L-PSP"/>
    <property type="match status" value="1"/>
</dbReference>
<dbReference type="CDD" id="cd00448">
    <property type="entry name" value="YjgF_YER057c_UK114_family"/>
    <property type="match status" value="1"/>
</dbReference>
<dbReference type="NCBIfam" id="TIGR00004">
    <property type="entry name" value="Rid family detoxifying hydrolase"/>
    <property type="match status" value="1"/>
</dbReference>
<dbReference type="GO" id="GO:0005829">
    <property type="term" value="C:cytosol"/>
    <property type="evidence" value="ECO:0007669"/>
    <property type="project" value="TreeGrafter"/>
</dbReference>
<evidence type="ECO:0000256" key="1">
    <source>
        <dbReference type="ARBA" id="ARBA00010552"/>
    </source>
</evidence>
<evidence type="ECO:0000313" key="2">
    <source>
        <dbReference type="EMBL" id="ANY90756.1"/>
    </source>
</evidence>
<comment type="similarity">
    <text evidence="1">Belongs to the RutC family.</text>
</comment>
<dbReference type="PANTHER" id="PTHR11803:SF39">
    <property type="entry name" value="2-IMINOBUTANOATE_2-IMINOPROPANOATE DEAMINASE"/>
    <property type="match status" value="1"/>
</dbReference>
<proteinExistence type="inferred from homology"/>
<dbReference type="AlphaFoldDB" id="A0A1B2FEX1"/>
<dbReference type="PANTHER" id="PTHR11803">
    <property type="entry name" value="2-IMINOBUTANOATE/2-IMINOPROPANOATE DEAMINASE RIDA"/>
    <property type="match status" value="1"/>
</dbReference>
<name>A0A1B2FEX1_PSEPU</name>
<dbReference type="InterPro" id="IPR006175">
    <property type="entry name" value="YjgF/YER057c/UK114"/>
</dbReference>
<dbReference type="FunFam" id="3.30.1330.40:FF:000001">
    <property type="entry name" value="L-PSP family endoribonuclease"/>
    <property type="match status" value="1"/>
</dbReference>
<dbReference type="InterPro" id="IPR035959">
    <property type="entry name" value="RutC-like_sf"/>
</dbReference>
<dbReference type="SUPFAM" id="SSF55298">
    <property type="entry name" value="YjgF-like"/>
    <property type="match status" value="1"/>
</dbReference>
<dbReference type="InterPro" id="IPR006056">
    <property type="entry name" value="RidA"/>
</dbReference>
<reference evidence="2" key="1">
    <citation type="submission" date="2016-07" db="EMBL/GenBank/DDBJ databases">
        <title>New class B carbapenemase carried by novel plasmid in Pseudomonas putida enviromental strain in eastern Amazonia.</title>
        <authorList>
            <person name="Souza C.O."/>
            <person name="Lima K.V."/>
            <person name="Brasiliense D.M."/>
            <person name="Perez-Chaparro P.J."/>
            <person name="Mamizuka E.M."/>
            <person name="Lima M.O."/>
            <person name="Lima L.N."/>
            <person name="McCulloch J.A."/>
        </authorList>
    </citation>
    <scope>NUCLEOTIDE SEQUENCE [LARGE SCALE GENOMIC DNA]</scope>
    <source>
        <strain evidence="2">IEC33019</strain>
    </source>
</reference>
<gene>
    <name evidence="2" type="primary">yabJ_9</name>
    <name evidence="2" type="ORF">IEC33019_5276</name>
</gene>
<accession>A0A1B2FEX1</accession>
<dbReference type="GO" id="GO:0019239">
    <property type="term" value="F:deaminase activity"/>
    <property type="evidence" value="ECO:0007669"/>
    <property type="project" value="TreeGrafter"/>
</dbReference>
<organism evidence="2">
    <name type="scientific">Pseudomonas putida</name>
    <name type="common">Arthrobacter siderocapsulatus</name>
    <dbReference type="NCBI Taxonomy" id="303"/>
    <lineage>
        <taxon>Bacteria</taxon>
        <taxon>Pseudomonadati</taxon>
        <taxon>Pseudomonadota</taxon>
        <taxon>Gammaproteobacteria</taxon>
        <taxon>Pseudomonadales</taxon>
        <taxon>Pseudomonadaceae</taxon>
        <taxon>Pseudomonas</taxon>
    </lineage>
</organism>
<dbReference type="Gene3D" id="3.30.1330.40">
    <property type="entry name" value="RutC-like"/>
    <property type="match status" value="1"/>
</dbReference>
<dbReference type="RefSeq" id="WP_070093442.1">
    <property type="nucleotide sequence ID" value="NZ_CP016634.1"/>
</dbReference>
<protein>
    <submittedName>
        <fullName evidence="2">Enamine/imine deaminase</fullName>
    </submittedName>
</protein>
<dbReference type="EMBL" id="CP016634">
    <property type="protein sequence ID" value="ANY90756.1"/>
    <property type="molecule type" value="Genomic_DNA"/>
</dbReference>